<gene>
    <name evidence="2" type="ORF">MMF98_15395</name>
</gene>
<dbReference type="Proteomes" id="UP001139447">
    <property type="component" value="Unassembled WGS sequence"/>
</dbReference>
<protein>
    <submittedName>
        <fullName evidence="2">Uncharacterized protein</fullName>
    </submittedName>
</protein>
<evidence type="ECO:0000256" key="1">
    <source>
        <dbReference type="SAM" id="SignalP"/>
    </source>
</evidence>
<feature type="chain" id="PRO_5040726891" evidence="1">
    <location>
        <begin position="20"/>
        <end position="165"/>
    </location>
</feature>
<proteinExistence type="predicted"/>
<evidence type="ECO:0000313" key="3">
    <source>
        <dbReference type="Proteomes" id="UP001139447"/>
    </source>
</evidence>
<name>A0A9X1W1X6_9BURK</name>
<accession>A0A9X1W1X6</accession>
<sequence length="165" mass="18163">MKSLVATFLIALVVQPAWTQSPNDSKNGAIGPLPGGWLVSPAEAREFRGEDGFNEPPALRPRAVVPQIDILKPEPAPDLKVKAPFPITVQFKAQNDAAIDPATFKVMYGALKIDITSRITKYVKVSPEGFSLENAQIPAGRHRLTLQVQDEKQRVAERELRVEVE</sequence>
<dbReference type="AlphaFoldDB" id="A0A9X1W1X6"/>
<comment type="caution">
    <text evidence="2">The sequence shown here is derived from an EMBL/GenBank/DDBJ whole genome shotgun (WGS) entry which is preliminary data.</text>
</comment>
<keyword evidence="1" id="KW-0732">Signal</keyword>
<feature type="signal peptide" evidence="1">
    <location>
        <begin position="1"/>
        <end position="19"/>
    </location>
</feature>
<reference evidence="2" key="1">
    <citation type="submission" date="2022-03" db="EMBL/GenBank/DDBJ databases">
        <authorList>
            <person name="Woo C.Y."/>
        </authorList>
    </citation>
    <scope>NUCLEOTIDE SEQUENCE</scope>
    <source>
        <strain evidence="2">CYS-02</strain>
    </source>
</reference>
<dbReference type="RefSeq" id="WP_243307477.1">
    <property type="nucleotide sequence ID" value="NZ_JALGBI010000002.1"/>
</dbReference>
<organism evidence="2 3">
    <name type="scientific">Variovorax terrae</name>
    <dbReference type="NCBI Taxonomy" id="2923278"/>
    <lineage>
        <taxon>Bacteria</taxon>
        <taxon>Pseudomonadati</taxon>
        <taxon>Pseudomonadota</taxon>
        <taxon>Betaproteobacteria</taxon>
        <taxon>Burkholderiales</taxon>
        <taxon>Comamonadaceae</taxon>
        <taxon>Variovorax</taxon>
    </lineage>
</organism>
<keyword evidence="3" id="KW-1185">Reference proteome</keyword>
<evidence type="ECO:0000313" key="2">
    <source>
        <dbReference type="EMBL" id="MCJ0764603.1"/>
    </source>
</evidence>
<dbReference type="EMBL" id="JALGBI010000002">
    <property type="protein sequence ID" value="MCJ0764603.1"/>
    <property type="molecule type" value="Genomic_DNA"/>
</dbReference>